<gene>
    <name evidence="8" type="ORF">MCOR_57549</name>
</gene>
<dbReference type="GO" id="GO:0003677">
    <property type="term" value="F:DNA binding"/>
    <property type="evidence" value="ECO:0007669"/>
    <property type="project" value="UniProtKB-KW"/>
</dbReference>
<dbReference type="GO" id="GO:0005737">
    <property type="term" value="C:cytoplasm"/>
    <property type="evidence" value="ECO:0007669"/>
    <property type="project" value="TreeGrafter"/>
</dbReference>
<dbReference type="EC" id="5.6.2.4" evidence="5"/>
<evidence type="ECO:0000313" key="9">
    <source>
        <dbReference type="Proteomes" id="UP000507470"/>
    </source>
</evidence>
<organism evidence="8 9">
    <name type="scientific">Mytilus coruscus</name>
    <name type="common">Sea mussel</name>
    <dbReference type="NCBI Taxonomy" id="42192"/>
    <lineage>
        <taxon>Eukaryota</taxon>
        <taxon>Metazoa</taxon>
        <taxon>Spiralia</taxon>
        <taxon>Lophotrochozoa</taxon>
        <taxon>Mollusca</taxon>
        <taxon>Bivalvia</taxon>
        <taxon>Autobranchia</taxon>
        <taxon>Pteriomorphia</taxon>
        <taxon>Mytilida</taxon>
        <taxon>Mytiloidea</taxon>
        <taxon>Mytilidae</taxon>
        <taxon>Mytilinae</taxon>
        <taxon>Mytilus</taxon>
    </lineage>
</organism>
<dbReference type="AlphaFoldDB" id="A0A6J8EYM1"/>
<dbReference type="GO" id="GO:0016787">
    <property type="term" value="F:hydrolase activity"/>
    <property type="evidence" value="ECO:0007669"/>
    <property type="project" value="UniProtKB-KW"/>
</dbReference>
<protein>
    <recommendedName>
        <fullName evidence="5">DNA 3'-5' helicase</fullName>
        <ecNumber evidence="5">5.6.2.4</ecNumber>
    </recommendedName>
    <alternativeName>
        <fullName evidence="6">DNA 3'-5' helicase Q1</fullName>
    </alternativeName>
</protein>
<dbReference type="PANTHER" id="PTHR13710">
    <property type="entry name" value="DNA HELICASE RECQ FAMILY MEMBER"/>
    <property type="match status" value="1"/>
</dbReference>
<comment type="catalytic activity">
    <reaction evidence="4">
        <text>Couples ATP hydrolysis with the unwinding of duplex DNA by translocating in the 3'-5' direction.</text>
        <dbReference type="EC" id="5.6.2.4"/>
    </reaction>
</comment>
<dbReference type="InterPro" id="IPR027417">
    <property type="entry name" value="P-loop_NTPase"/>
</dbReference>
<dbReference type="InterPro" id="IPR001650">
    <property type="entry name" value="Helicase_C-like"/>
</dbReference>
<feature type="domain" description="Helicase C-terminal" evidence="7">
    <location>
        <begin position="18"/>
        <end position="123"/>
    </location>
</feature>
<dbReference type="GO" id="GO:0000724">
    <property type="term" value="P:double-strand break repair via homologous recombination"/>
    <property type="evidence" value="ECO:0007669"/>
    <property type="project" value="TreeGrafter"/>
</dbReference>
<reference evidence="8 9" key="1">
    <citation type="submission" date="2020-06" db="EMBL/GenBank/DDBJ databases">
        <authorList>
            <person name="Li R."/>
            <person name="Bekaert M."/>
        </authorList>
    </citation>
    <scope>NUCLEOTIDE SEQUENCE [LARGE SCALE GENOMIC DNA]</scope>
    <source>
        <strain evidence="9">wild</strain>
    </source>
</reference>
<dbReference type="SUPFAM" id="SSF52540">
    <property type="entry name" value="P-loop containing nucleoside triphosphate hydrolases"/>
    <property type="match status" value="1"/>
</dbReference>
<dbReference type="Pfam" id="PF00271">
    <property type="entry name" value="Helicase_C"/>
    <property type="match status" value="1"/>
</dbReference>
<name>A0A6J8EYM1_MYTCO</name>
<sequence length="157" mass="18283">MQKSSKKKEELNWLVNDLRTNCKSTKKTVVYCRNIVSCADLYENICNEIRQGSDLEIRMVAMYQRSTADANKTYLLSKFPCYDTNLRVIFPTIGFGMGVDIPDIERLIHWGAPRGLEQYSQEVEELVETVEYRYLAYIIQVIRFPKFDAKNQYGTSV</sequence>
<dbReference type="Gene3D" id="3.40.50.300">
    <property type="entry name" value="P-loop containing nucleotide triphosphate hydrolases"/>
    <property type="match status" value="1"/>
</dbReference>
<comment type="similarity">
    <text evidence="1">Belongs to the helicase family. RecQ subfamily.</text>
</comment>
<evidence type="ECO:0000256" key="1">
    <source>
        <dbReference type="ARBA" id="ARBA00005446"/>
    </source>
</evidence>
<accession>A0A6J8EYM1</accession>
<evidence type="ECO:0000256" key="6">
    <source>
        <dbReference type="ARBA" id="ARBA00044566"/>
    </source>
</evidence>
<dbReference type="Proteomes" id="UP000507470">
    <property type="component" value="Unassembled WGS sequence"/>
</dbReference>
<evidence type="ECO:0000259" key="7">
    <source>
        <dbReference type="Pfam" id="PF00271"/>
    </source>
</evidence>
<proteinExistence type="inferred from homology"/>
<keyword evidence="8" id="KW-0378">Hydrolase</keyword>
<evidence type="ECO:0000256" key="5">
    <source>
        <dbReference type="ARBA" id="ARBA00034808"/>
    </source>
</evidence>
<keyword evidence="2" id="KW-0238">DNA-binding</keyword>
<evidence type="ECO:0000313" key="8">
    <source>
        <dbReference type="EMBL" id="CAC5425759.1"/>
    </source>
</evidence>
<dbReference type="GO" id="GO:0005694">
    <property type="term" value="C:chromosome"/>
    <property type="evidence" value="ECO:0007669"/>
    <property type="project" value="TreeGrafter"/>
</dbReference>
<dbReference type="GO" id="GO:0043138">
    <property type="term" value="F:3'-5' DNA helicase activity"/>
    <property type="evidence" value="ECO:0007669"/>
    <property type="project" value="UniProtKB-EC"/>
</dbReference>
<evidence type="ECO:0000256" key="4">
    <source>
        <dbReference type="ARBA" id="ARBA00034617"/>
    </source>
</evidence>
<dbReference type="OrthoDB" id="6139146at2759"/>
<evidence type="ECO:0000256" key="3">
    <source>
        <dbReference type="ARBA" id="ARBA00023235"/>
    </source>
</evidence>
<keyword evidence="9" id="KW-1185">Reference proteome</keyword>
<keyword evidence="3" id="KW-0413">Isomerase</keyword>
<dbReference type="PANTHER" id="PTHR13710:SF105">
    <property type="entry name" value="ATP-DEPENDENT DNA HELICASE Q1"/>
    <property type="match status" value="1"/>
</dbReference>
<dbReference type="EMBL" id="CACVKT020010291">
    <property type="protein sequence ID" value="CAC5425759.1"/>
    <property type="molecule type" value="Genomic_DNA"/>
</dbReference>
<dbReference type="GO" id="GO:0009378">
    <property type="term" value="F:four-way junction helicase activity"/>
    <property type="evidence" value="ECO:0007669"/>
    <property type="project" value="TreeGrafter"/>
</dbReference>
<evidence type="ECO:0000256" key="2">
    <source>
        <dbReference type="ARBA" id="ARBA00023125"/>
    </source>
</evidence>